<name>A0ABS4SKH7_9PROT</name>
<organism evidence="2 3">
    <name type="scientific">Azospirillum rugosum</name>
    <dbReference type="NCBI Taxonomy" id="416170"/>
    <lineage>
        <taxon>Bacteria</taxon>
        <taxon>Pseudomonadati</taxon>
        <taxon>Pseudomonadota</taxon>
        <taxon>Alphaproteobacteria</taxon>
        <taxon>Rhodospirillales</taxon>
        <taxon>Azospirillaceae</taxon>
        <taxon>Azospirillum</taxon>
    </lineage>
</organism>
<gene>
    <name evidence="2" type="ORF">J2851_002840</name>
</gene>
<protein>
    <submittedName>
        <fullName evidence="2">Uncharacterized protein</fullName>
    </submittedName>
</protein>
<evidence type="ECO:0000313" key="3">
    <source>
        <dbReference type="Proteomes" id="UP000781958"/>
    </source>
</evidence>
<reference evidence="2 3" key="1">
    <citation type="submission" date="2021-03" db="EMBL/GenBank/DDBJ databases">
        <title>Genomic Encyclopedia of Type Strains, Phase III (KMG-III): the genomes of soil and plant-associated and newly described type strains.</title>
        <authorList>
            <person name="Whitman W."/>
        </authorList>
    </citation>
    <scope>NUCLEOTIDE SEQUENCE [LARGE SCALE GENOMIC DNA]</scope>
    <source>
        <strain evidence="2 3">IMMIB AFH-6</strain>
    </source>
</reference>
<comment type="caution">
    <text evidence="2">The sequence shown here is derived from an EMBL/GenBank/DDBJ whole genome shotgun (WGS) entry which is preliminary data.</text>
</comment>
<accession>A0ABS4SKH7</accession>
<evidence type="ECO:0000256" key="1">
    <source>
        <dbReference type="SAM" id="MobiDB-lite"/>
    </source>
</evidence>
<keyword evidence="3" id="KW-1185">Reference proteome</keyword>
<proteinExistence type="predicted"/>
<feature type="region of interest" description="Disordered" evidence="1">
    <location>
        <begin position="1"/>
        <end position="32"/>
    </location>
</feature>
<sequence>MNSEKNRGMGHGRPQSWRVIQGGSGQPPAEPAPTERLARVIYMASVGGYMAVHHGRFVEVNGRMIWPTPESLTADALTRGIVASTMVINTARS</sequence>
<dbReference type="Proteomes" id="UP000781958">
    <property type="component" value="Unassembled WGS sequence"/>
</dbReference>
<dbReference type="EMBL" id="JAGINP010000009">
    <property type="protein sequence ID" value="MBP2293058.1"/>
    <property type="molecule type" value="Genomic_DNA"/>
</dbReference>
<dbReference type="RefSeq" id="WP_307419566.1">
    <property type="nucleotide sequence ID" value="NZ_JAUSVT010000008.1"/>
</dbReference>
<evidence type="ECO:0000313" key="2">
    <source>
        <dbReference type="EMBL" id="MBP2293058.1"/>
    </source>
</evidence>